<dbReference type="GeneID" id="96871106"/>
<dbReference type="KEGG" id="vsc:VSVS12_02072"/>
<dbReference type="Pfam" id="PF12915">
    <property type="entry name" value="DUF3833"/>
    <property type="match status" value="1"/>
</dbReference>
<organism evidence="1 2">
    <name type="scientific">Vibrio scophthalmi</name>
    <dbReference type="NCBI Taxonomy" id="45658"/>
    <lineage>
        <taxon>Bacteria</taxon>
        <taxon>Pseudomonadati</taxon>
        <taxon>Pseudomonadota</taxon>
        <taxon>Gammaproteobacteria</taxon>
        <taxon>Vibrionales</taxon>
        <taxon>Vibrionaceae</taxon>
        <taxon>Vibrio</taxon>
    </lineage>
</organism>
<sequence>MKTKFALIIIFIGMLLGCNTQLREYRSETSTPTFNLFEYFSGETTAWGMVQDFSDKQTRRFEVVIVGSVEGDRLTLVEDFVFDDGEQQQRIWVIERQSDGRYQGTANDVVGVAKGAELGHVMHWQYDLQLPWGEGTTQVSMDDWLYRQDDKHLFNITKISKFGLEVGQVTIFFQKQ</sequence>
<protein>
    <submittedName>
        <fullName evidence="1">Uncharacterized protein</fullName>
    </submittedName>
</protein>
<gene>
    <name evidence="1" type="ORF">VSVS05_00898</name>
</gene>
<name>A0A1B1NQS3_9VIBR</name>
<proteinExistence type="predicted"/>
<dbReference type="PATRIC" id="fig|45658.6.peg.2035"/>
<dbReference type="EMBL" id="CP016414">
    <property type="protein sequence ID" value="ANU36029.1"/>
    <property type="molecule type" value="Genomic_DNA"/>
</dbReference>
<dbReference type="AlphaFoldDB" id="A0A1B1NQS3"/>
<accession>A0A1B1NQS3</accession>
<dbReference type="Proteomes" id="UP000092528">
    <property type="component" value="Chromosome 1"/>
</dbReference>
<reference evidence="1 2" key="1">
    <citation type="submission" date="2016-07" db="EMBL/GenBank/DDBJ databases">
        <title>Genome sequencing of Vibrio scophthalmi strain VS-05, an isolated from Paralichthys olivaceus.</title>
        <authorList>
            <person name="Han H.-J."/>
        </authorList>
    </citation>
    <scope>NUCLEOTIDE SEQUENCE [LARGE SCALE GENOMIC DNA]</scope>
    <source>
        <strain evidence="1 2">VS-05</strain>
    </source>
</reference>
<evidence type="ECO:0000313" key="2">
    <source>
        <dbReference type="Proteomes" id="UP000092528"/>
    </source>
</evidence>
<evidence type="ECO:0000313" key="1">
    <source>
        <dbReference type="EMBL" id="ANU36029.1"/>
    </source>
</evidence>
<keyword evidence="2" id="KW-1185">Reference proteome</keyword>
<dbReference type="InterPro" id="IPR024409">
    <property type="entry name" value="DUF3833"/>
</dbReference>
<dbReference type="RefSeq" id="WP_065430584.1">
    <property type="nucleotide sequence ID" value="NZ_CP016307.1"/>
</dbReference>
<dbReference type="PROSITE" id="PS51257">
    <property type="entry name" value="PROKAR_LIPOPROTEIN"/>
    <property type="match status" value="1"/>
</dbReference>
<dbReference type="STRING" id="45658.VSVS12_02072"/>